<comment type="catalytic activity">
    <reaction evidence="8">
        <text>D-mannitol 1-phosphate + NAD(+) = beta-D-fructose 6-phosphate + NADH + H(+)</text>
        <dbReference type="Rhea" id="RHEA:19661"/>
        <dbReference type="ChEBI" id="CHEBI:15378"/>
        <dbReference type="ChEBI" id="CHEBI:57540"/>
        <dbReference type="ChEBI" id="CHEBI:57634"/>
        <dbReference type="ChEBI" id="CHEBI:57945"/>
        <dbReference type="ChEBI" id="CHEBI:61381"/>
        <dbReference type="EC" id="1.1.1.17"/>
    </reaction>
</comment>
<evidence type="ECO:0000256" key="2">
    <source>
        <dbReference type="ARBA" id="ARBA00006541"/>
    </source>
</evidence>
<accession>C4JEQ8</accession>
<dbReference type="GeneID" id="8440898"/>
<dbReference type="RefSeq" id="XP_002542702.1">
    <property type="nucleotide sequence ID" value="XM_002542656.1"/>
</dbReference>
<dbReference type="Pfam" id="PF01232">
    <property type="entry name" value="Mannitol_dh"/>
    <property type="match status" value="1"/>
</dbReference>
<dbReference type="HOGENOM" id="CLU_298463_0_0_1"/>
<sequence>MGKKAIHFGGGNIGRGFVGEFLHESGYEVVFVDVMDSVIEALQNASSYKVTEVSNEGEQTKTITNYRAINSKHNLDQVISEISTADVVTCAVGPNILKFIAPPIAKGINARTIEKPLAVVACENAIGATDTLHGFIKENTDASRVESLPSRARFANSAIDRIVPTQAPNSGLDVKIEKFYEWVVDKTPFGEWGHPEIKAIHWVDNLDPYIERKLYTVNTGHATAAYYGYNMGKKTIYEAMSDEKIRGYVNDALSETSALIVDKHGIAAEEQRKYVDAIITRISNPHLEDVVQRVGRAPLRKLGRKERFIGPASQLAERGKKVDALLGALEQALRFQNVPDDDESFELAKILKAESAEAATTKLTGLEKDHPLFARVVERVSKHLQHSTSGERCYGKDMILLERHHAICKKTAKKGQNDDMKSQSDMTRLRVFRVHTQLLAVDPLEDNEYDDEKHLASITALTGPPHSITEEKDTAVLWSLVTGRIEQGGLCGGALERWLPEGITQRLAATGWSARKRHELGGSGCWGQDAVRVPYALIRPCIASIPLHWSPSPGKPELLERSSFQQSRNKALPYFIVIGSGIPLVVSGKDPVLAPVLVISSTGFNESETASIHSNAPSYVSAAPSYHSSAPPHHVRASDIAAGRGNDWHGRNNSLPQSSTLNLSQQSGLPSAQRYAPGFETRGGDLSNANIRSLYNIAEWVPVTGGLQARHYHNVAKRRVTDTSRFFPSLFSGQASGSRYDNAGMPEAFQRRFTAPSLSTGGISQAGESHNLSSSSLVNSSIQDPAVRADSPHTAAGSSSSLVNSLHNSAGDLPFSPLEDPDLVGEAAAARFRSQRIYRVLQQEENFYQQSQSSSSNLAQDPRPSAHVYQYSSLISEADNPRLPQRPSTAPGLSSEQSPEEAGPSDQRITATSRQRSNTTADYDEILRAQESKTWDSMLAQMADWEERQRSWKRFKEDVDRRLNSSRKVGMGWPVWSSGNGKRKLKKEQFGSHPGLKKWKSKVGLAN</sequence>
<comment type="similarity">
    <text evidence="2">Belongs to the mannitol dehydrogenase family.</text>
</comment>
<comment type="function">
    <text evidence="1">Catalyzes the NAD(H)-dependent interconversion of D-fructose 6-phosphate and D-mannitol 1-phosphate in the mannitol metabolic pathway.</text>
</comment>
<dbReference type="PRINTS" id="PR00084">
    <property type="entry name" value="MTLDHDRGNASE"/>
</dbReference>
<reference evidence="13" key="1">
    <citation type="journal article" date="2009" name="Genome Res.">
        <title>Comparative genomic analyses of the human fungal pathogens Coccidioides and their relatives.</title>
        <authorList>
            <person name="Sharpton T.J."/>
            <person name="Stajich J.E."/>
            <person name="Rounsley S.D."/>
            <person name="Gardner M.J."/>
            <person name="Wortman J.R."/>
            <person name="Jordar V.S."/>
            <person name="Maiti R."/>
            <person name="Kodira C.D."/>
            <person name="Neafsey D.E."/>
            <person name="Zeng Q."/>
            <person name="Hung C.-Y."/>
            <person name="McMahan C."/>
            <person name="Muszewska A."/>
            <person name="Grynberg M."/>
            <person name="Mandel M.A."/>
            <person name="Kellner E.M."/>
            <person name="Barker B.M."/>
            <person name="Galgiani J.N."/>
            <person name="Orbach M.J."/>
            <person name="Kirkland T.N."/>
            <person name="Cole G.T."/>
            <person name="Henn M.R."/>
            <person name="Birren B.W."/>
            <person name="Taylor J.W."/>
        </authorList>
    </citation>
    <scope>NUCLEOTIDE SEQUENCE [LARGE SCALE GENOMIC DNA]</scope>
    <source>
        <strain evidence="13">UAMH 1704</strain>
    </source>
</reference>
<evidence type="ECO:0000256" key="4">
    <source>
        <dbReference type="ARBA" id="ARBA00012939"/>
    </source>
</evidence>
<dbReference type="GO" id="GO:0008926">
    <property type="term" value="F:mannitol-1-phosphate 5-dehydrogenase activity"/>
    <property type="evidence" value="ECO:0007669"/>
    <property type="project" value="UniProtKB-EC"/>
</dbReference>
<dbReference type="AlphaFoldDB" id="C4JEQ8"/>
<dbReference type="InterPro" id="IPR008927">
    <property type="entry name" value="6-PGluconate_DH-like_C_sf"/>
</dbReference>
<dbReference type="GO" id="GO:0005829">
    <property type="term" value="C:cytosol"/>
    <property type="evidence" value="ECO:0007669"/>
    <property type="project" value="TreeGrafter"/>
</dbReference>
<dbReference type="NCBIfam" id="NF002652">
    <property type="entry name" value="PRK02318.2-5"/>
    <property type="match status" value="1"/>
</dbReference>
<evidence type="ECO:0000313" key="13">
    <source>
        <dbReference type="Proteomes" id="UP000002058"/>
    </source>
</evidence>
<feature type="compositionally biased region" description="Polar residues" evidence="9">
    <location>
        <begin position="907"/>
        <end position="921"/>
    </location>
</feature>
<feature type="region of interest" description="Disordered" evidence="9">
    <location>
        <begin position="969"/>
        <end position="1007"/>
    </location>
</feature>
<feature type="region of interest" description="Disordered" evidence="9">
    <location>
        <begin position="643"/>
        <end position="683"/>
    </location>
</feature>
<dbReference type="Pfam" id="PF08125">
    <property type="entry name" value="Mannitol_dh_C"/>
    <property type="match status" value="1"/>
</dbReference>
<dbReference type="InterPro" id="IPR013118">
    <property type="entry name" value="Mannitol_DH_C"/>
</dbReference>
<keyword evidence="13" id="KW-1185">Reference proteome</keyword>
<dbReference type="InterPro" id="IPR000669">
    <property type="entry name" value="Mannitol_DH"/>
</dbReference>
<dbReference type="KEGG" id="ure:UREG_02218"/>
<dbReference type="Proteomes" id="UP000002058">
    <property type="component" value="Unassembled WGS sequence"/>
</dbReference>
<feature type="domain" description="Mannitol dehydrogenase N-terminal" evidence="10">
    <location>
        <begin position="4"/>
        <end position="190"/>
    </location>
</feature>
<dbReference type="InParanoid" id="C4JEQ8"/>
<dbReference type="VEuPathDB" id="FungiDB:UREG_02218"/>
<dbReference type="PANTHER" id="PTHR30524">
    <property type="entry name" value="MANNITOL-1-PHOSPHATE 5-DEHYDROGENASE"/>
    <property type="match status" value="1"/>
</dbReference>
<evidence type="ECO:0000256" key="7">
    <source>
        <dbReference type="ARBA" id="ARBA00023027"/>
    </source>
</evidence>
<feature type="region of interest" description="Disordered" evidence="9">
    <location>
        <begin position="877"/>
        <end position="923"/>
    </location>
</feature>
<dbReference type="PANTHER" id="PTHR30524:SF0">
    <property type="entry name" value="ALTRONATE OXIDOREDUCTASE-RELATED"/>
    <property type="match status" value="1"/>
</dbReference>
<feature type="compositionally biased region" description="Low complexity" evidence="9">
    <location>
        <begin position="769"/>
        <end position="779"/>
    </location>
</feature>
<dbReference type="Gene3D" id="3.40.50.720">
    <property type="entry name" value="NAD(P)-binding Rossmann-like Domain"/>
    <property type="match status" value="1"/>
</dbReference>
<gene>
    <name evidence="12" type="ORF">UREG_02218</name>
</gene>
<protein>
    <recommendedName>
        <fullName evidence="5">Mannitol-1-phosphate 5-dehydrogenase</fullName>
        <ecNumber evidence="4">1.1.1.17</ecNumber>
    </recommendedName>
</protein>
<feature type="region of interest" description="Disordered" evidence="9">
    <location>
        <begin position="785"/>
        <end position="804"/>
    </location>
</feature>
<dbReference type="SUPFAM" id="SSF48179">
    <property type="entry name" value="6-phosphogluconate dehydrogenase C-terminal domain-like"/>
    <property type="match status" value="1"/>
</dbReference>
<dbReference type="InterPro" id="IPR013328">
    <property type="entry name" value="6PGD_dom2"/>
</dbReference>
<dbReference type="InterPro" id="IPR036291">
    <property type="entry name" value="NAD(P)-bd_dom_sf"/>
</dbReference>
<feature type="compositionally biased region" description="Polar residues" evidence="9">
    <location>
        <begin position="759"/>
        <end position="768"/>
    </location>
</feature>
<dbReference type="eggNOG" id="ENOG502QVPN">
    <property type="taxonomic scope" value="Eukaryota"/>
</dbReference>
<dbReference type="InterPro" id="IPR023028">
    <property type="entry name" value="Mannitol_1_phos_5_DH"/>
</dbReference>
<feature type="domain" description="Mannitol dehydrogenase C-terminal" evidence="11">
    <location>
        <begin position="205"/>
        <end position="341"/>
    </location>
</feature>
<organism evidence="12 13">
    <name type="scientific">Uncinocarpus reesii (strain UAMH 1704)</name>
    <dbReference type="NCBI Taxonomy" id="336963"/>
    <lineage>
        <taxon>Eukaryota</taxon>
        <taxon>Fungi</taxon>
        <taxon>Dikarya</taxon>
        <taxon>Ascomycota</taxon>
        <taxon>Pezizomycotina</taxon>
        <taxon>Eurotiomycetes</taxon>
        <taxon>Eurotiomycetidae</taxon>
        <taxon>Onygenales</taxon>
        <taxon>Onygenaceae</taxon>
        <taxon>Uncinocarpus</taxon>
    </lineage>
</organism>
<keyword evidence="7" id="KW-0520">NAD</keyword>
<evidence type="ECO:0000256" key="5">
    <source>
        <dbReference type="ARBA" id="ARBA00016219"/>
    </source>
</evidence>
<proteinExistence type="inferred from homology"/>
<dbReference type="STRING" id="336963.C4JEQ8"/>
<feature type="compositionally biased region" description="Polar residues" evidence="9">
    <location>
        <begin position="886"/>
        <end position="897"/>
    </location>
</feature>
<evidence type="ECO:0000259" key="10">
    <source>
        <dbReference type="Pfam" id="PF01232"/>
    </source>
</evidence>
<evidence type="ECO:0000256" key="1">
    <source>
        <dbReference type="ARBA" id="ARBA00004085"/>
    </source>
</evidence>
<dbReference type="GO" id="GO:0019592">
    <property type="term" value="P:mannitol catabolic process"/>
    <property type="evidence" value="ECO:0007669"/>
    <property type="project" value="TreeGrafter"/>
</dbReference>
<name>C4JEQ8_UNCRE</name>
<dbReference type="Gene3D" id="1.10.1040.10">
    <property type="entry name" value="N-(1-d-carboxylethyl)-l-norvaline Dehydrogenase, domain 2"/>
    <property type="match status" value="1"/>
</dbReference>
<evidence type="ECO:0000259" key="11">
    <source>
        <dbReference type="Pfam" id="PF08125"/>
    </source>
</evidence>
<evidence type="ECO:0000313" key="12">
    <source>
        <dbReference type="EMBL" id="EEP77369.1"/>
    </source>
</evidence>
<evidence type="ECO:0000256" key="9">
    <source>
        <dbReference type="SAM" id="MobiDB-lite"/>
    </source>
</evidence>
<dbReference type="FunFam" id="3.40.50.720:FF:000316">
    <property type="entry name" value="Mannitol-1-phosphate 5-dehydrogenase"/>
    <property type="match status" value="1"/>
</dbReference>
<keyword evidence="6" id="KW-0560">Oxidoreductase</keyword>
<dbReference type="EMBL" id="CH476615">
    <property type="protein sequence ID" value="EEP77369.1"/>
    <property type="molecule type" value="Genomic_DNA"/>
</dbReference>
<dbReference type="OrthoDB" id="418169at2759"/>
<evidence type="ECO:0000256" key="8">
    <source>
        <dbReference type="ARBA" id="ARBA00048615"/>
    </source>
</evidence>
<dbReference type="HAMAP" id="MF_00196">
    <property type="entry name" value="Mannitol_dehydrog"/>
    <property type="match status" value="1"/>
</dbReference>
<evidence type="ECO:0000256" key="3">
    <source>
        <dbReference type="ARBA" id="ARBA00011245"/>
    </source>
</evidence>
<feature type="compositionally biased region" description="Polar residues" evidence="9">
    <location>
        <begin position="651"/>
        <end position="670"/>
    </location>
</feature>
<dbReference type="InterPro" id="IPR013131">
    <property type="entry name" value="Mannitol_DH_N"/>
</dbReference>
<dbReference type="EC" id="1.1.1.17" evidence="4"/>
<evidence type="ECO:0000256" key="6">
    <source>
        <dbReference type="ARBA" id="ARBA00023002"/>
    </source>
</evidence>
<feature type="region of interest" description="Disordered" evidence="9">
    <location>
        <begin position="759"/>
        <end position="779"/>
    </location>
</feature>
<comment type="subunit">
    <text evidence="3">Monomer.</text>
</comment>
<dbReference type="SUPFAM" id="SSF51735">
    <property type="entry name" value="NAD(P)-binding Rossmann-fold domains"/>
    <property type="match status" value="1"/>
</dbReference>